<evidence type="ECO:0000256" key="1">
    <source>
        <dbReference type="SAM" id="Coils"/>
    </source>
</evidence>
<keyword evidence="3" id="KW-1185">Reference proteome</keyword>
<name>A0ABM7NMZ6_9FIRM</name>
<evidence type="ECO:0000313" key="2">
    <source>
        <dbReference type="EMBL" id="BCS81448.1"/>
    </source>
</evidence>
<evidence type="ECO:0000313" key="3">
    <source>
        <dbReference type="Proteomes" id="UP000663623"/>
    </source>
</evidence>
<accession>A0ABM7NMZ6</accession>
<dbReference type="Gene3D" id="1.20.5.110">
    <property type="match status" value="1"/>
</dbReference>
<reference evidence="2 3" key="1">
    <citation type="submission" date="2021-02" db="EMBL/GenBank/DDBJ databases">
        <title>Nitrogen-fixing ability and nitrogen fixation related genes of thermophilic fermentative bacteria in the genus Caldicellulosiruptor.</title>
        <authorList>
            <person name="Chen Y."/>
            <person name="Nishihara A."/>
            <person name="Haruta S."/>
        </authorList>
    </citation>
    <scope>NUCLEOTIDE SEQUENCE [LARGE SCALE GENOMIC DNA]</scope>
    <source>
        <strain evidence="2 3">YA01</strain>
    </source>
</reference>
<sequence>MPEIDVLQAIFTTLEKINGRLDTIEKRLDKIEQRLDKVEERLDKVEKRLDIVEMRGDLSRILCFQFITQVVKLGYVIDAFSNTGNSIFPFCTA</sequence>
<keyword evidence="1" id="KW-0175">Coiled coil</keyword>
<feature type="coiled-coil region" evidence="1">
    <location>
        <begin position="14"/>
        <end position="55"/>
    </location>
</feature>
<dbReference type="SUPFAM" id="SSF57997">
    <property type="entry name" value="Tropomyosin"/>
    <property type="match status" value="1"/>
</dbReference>
<proteinExistence type="predicted"/>
<organism evidence="2 3">
    <name type="scientific">Caldicellulosiruptor diazotrophicus</name>
    <dbReference type="NCBI Taxonomy" id="2806205"/>
    <lineage>
        <taxon>Bacteria</taxon>
        <taxon>Bacillati</taxon>
        <taxon>Bacillota</taxon>
        <taxon>Bacillota incertae sedis</taxon>
        <taxon>Caldicellulosiruptorales</taxon>
        <taxon>Caldicellulosiruptoraceae</taxon>
        <taxon>Caldicellulosiruptor</taxon>
    </lineage>
</organism>
<dbReference type="EMBL" id="AP024480">
    <property type="protein sequence ID" value="BCS81448.1"/>
    <property type="molecule type" value="Genomic_DNA"/>
</dbReference>
<protein>
    <submittedName>
        <fullName evidence="2">Uncharacterized protein</fullName>
    </submittedName>
</protein>
<gene>
    <name evidence="2" type="ORF">CaldiYA01_14080</name>
</gene>
<dbReference type="Proteomes" id="UP000663623">
    <property type="component" value="Chromosome"/>
</dbReference>